<keyword evidence="2" id="KW-0328">Glycosyltransferase</keyword>
<accession>A0ABR1ZH63</accession>
<name>A0ABR1ZH63_9ROSI</name>
<proteinExistence type="inferred from homology"/>
<keyword evidence="5" id="KW-1185">Reference proteome</keyword>
<evidence type="ECO:0000313" key="4">
    <source>
        <dbReference type="EMBL" id="KAK8479824.1"/>
    </source>
</evidence>
<dbReference type="Proteomes" id="UP001396334">
    <property type="component" value="Unassembled WGS sequence"/>
</dbReference>
<comment type="caution">
    <text evidence="4">The sequence shown here is derived from an EMBL/GenBank/DDBJ whole genome shotgun (WGS) entry which is preliminary data.</text>
</comment>
<organism evidence="4 5">
    <name type="scientific">Hibiscus sabdariffa</name>
    <name type="common">roselle</name>
    <dbReference type="NCBI Taxonomy" id="183260"/>
    <lineage>
        <taxon>Eukaryota</taxon>
        <taxon>Viridiplantae</taxon>
        <taxon>Streptophyta</taxon>
        <taxon>Embryophyta</taxon>
        <taxon>Tracheophyta</taxon>
        <taxon>Spermatophyta</taxon>
        <taxon>Magnoliopsida</taxon>
        <taxon>eudicotyledons</taxon>
        <taxon>Gunneridae</taxon>
        <taxon>Pentapetalae</taxon>
        <taxon>rosids</taxon>
        <taxon>malvids</taxon>
        <taxon>Malvales</taxon>
        <taxon>Malvaceae</taxon>
        <taxon>Malvoideae</taxon>
        <taxon>Hibiscus</taxon>
    </lineage>
</organism>
<evidence type="ECO:0000256" key="3">
    <source>
        <dbReference type="SAM" id="MobiDB-lite"/>
    </source>
</evidence>
<dbReference type="EMBL" id="JBBPBN010001112">
    <property type="protein sequence ID" value="KAK8479824.1"/>
    <property type="molecule type" value="Genomic_DNA"/>
</dbReference>
<dbReference type="PANTHER" id="PTHR48047">
    <property type="entry name" value="GLYCOSYLTRANSFERASE"/>
    <property type="match status" value="1"/>
</dbReference>
<evidence type="ECO:0000313" key="5">
    <source>
        <dbReference type="Proteomes" id="UP001396334"/>
    </source>
</evidence>
<dbReference type="SUPFAM" id="SSF53756">
    <property type="entry name" value="UDP-Glycosyltransferase/glycogen phosphorylase"/>
    <property type="match status" value="1"/>
</dbReference>
<comment type="similarity">
    <text evidence="1">Belongs to the UDP-glycosyltransferase family.</text>
</comment>
<evidence type="ECO:0000256" key="2">
    <source>
        <dbReference type="ARBA" id="ARBA00022676"/>
    </source>
</evidence>
<gene>
    <name evidence="4" type="ORF">V6N11_025405</name>
</gene>
<feature type="region of interest" description="Disordered" evidence="3">
    <location>
        <begin position="1"/>
        <end position="24"/>
    </location>
</feature>
<dbReference type="PANTHER" id="PTHR48047:SF229">
    <property type="entry name" value="UDP-GLYCOSYLTRANSFERASE 73C3-RELATED"/>
    <property type="match status" value="1"/>
</dbReference>
<evidence type="ECO:0000256" key="1">
    <source>
        <dbReference type="ARBA" id="ARBA00009995"/>
    </source>
</evidence>
<keyword evidence="2" id="KW-0808">Transferase</keyword>
<protein>
    <recommendedName>
        <fullName evidence="6">UDP-glycosyltransferase</fullName>
    </recommendedName>
</protein>
<reference evidence="4 5" key="1">
    <citation type="journal article" date="2024" name="G3 (Bethesda)">
        <title>Genome assembly of Hibiscus sabdariffa L. provides insights into metabolisms of medicinal natural products.</title>
        <authorList>
            <person name="Kim T."/>
        </authorList>
    </citation>
    <scope>NUCLEOTIDE SEQUENCE [LARGE SCALE GENOMIC DNA]</scope>
    <source>
        <strain evidence="4">TK-2024</strain>
        <tissue evidence="4">Old leaves</tissue>
    </source>
</reference>
<evidence type="ECO:0008006" key="6">
    <source>
        <dbReference type="Google" id="ProtNLM"/>
    </source>
</evidence>
<dbReference type="Gene3D" id="3.40.50.2000">
    <property type="entry name" value="Glycogen Phosphorylase B"/>
    <property type="match status" value="1"/>
</dbReference>
<sequence length="139" mass="15451">MDFGGRVRGTNERKRPSGPGLGAAGTNTVTSGYWRILESLRLELDAGVPLVTWPLFADQFANEKLAVEILKIGVRVEVEEPVRWGEEEKIGVLVKKEDVKEAIEKLMDEGEEGEERRIRTKKLGEMAKKSVEIGGIFSP</sequence>